<dbReference type="Pfam" id="PF04954">
    <property type="entry name" value="SIP"/>
    <property type="match status" value="1"/>
</dbReference>
<name>A0A191WC33_9MICO</name>
<dbReference type="InterPro" id="IPR039374">
    <property type="entry name" value="SIP_fam"/>
</dbReference>
<dbReference type="EMBL" id="CP013979">
    <property type="protein sequence ID" value="ANJ25753.1"/>
    <property type="molecule type" value="Genomic_DNA"/>
</dbReference>
<proteinExistence type="predicted"/>
<evidence type="ECO:0000313" key="3">
    <source>
        <dbReference type="Proteomes" id="UP000078437"/>
    </source>
</evidence>
<dbReference type="Gene3D" id="3.40.50.80">
    <property type="entry name" value="Nucleotide-binding domain of ferredoxin-NADP reductase (FNR) module"/>
    <property type="match status" value="1"/>
</dbReference>
<keyword evidence="3" id="KW-1185">Reference proteome</keyword>
<feature type="domain" description="FAD-binding FR-type" evidence="1">
    <location>
        <begin position="13"/>
        <end position="138"/>
    </location>
</feature>
<dbReference type="InterPro" id="IPR013113">
    <property type="entry name" value="SIP_FAD-bd"/>
</dbReference>
<dbReference type="InterPro" id="IPR017927">
    <property type="entry name" value="FAD-bd_FR_type"/>
</dbReference>
<dbReference type="GO" id="GO:0016491">
    <property type="term" value="F:oxidoreductase activity"/>
    <property type="evidence" value="ECO:0007669"/>
    <property type="project" value="InterPro"/>
</dbReference>
<dbReference type="KEGG" id="agy:ATC03_02205"/>
<evidence type="ECO:0000259" key="1">
    <source>
        <dbReference type="PROSITE" id="PS51384"/>
    </source>
</evidence>
<dbReference type="AlphaFoldDB" id="A0A191WC33"/>
<dbReference type="SUPFAM" id="SSF63380">
    <property type="entry name" value="Riboflavin synthase domain-like"/>
    <property type="match status" value="1"/>
</dbReference>
<reference evidence="2 3" key="1">
    <citation type="journal article" date="2016" name="Int. J. Syst. Evol. Microbiol.">
        <title>Agromyces aureus sp. nov., isolated from the rhizosphere of Salix caprea L. grown in a heavy-metal-contaminated soil.</title>
        <authorList>
            <person name="Corretto E."/>
            <person name="Antonielli L."/>
            <person name="Sessitsch A."/>
            <person name="Compant S."/>
            <person name="Gorfer M."/>
            <person name="Kuffner M."/>
            <person name="Brader G."/>
        </authorList>
    </citation>
    <scope>NUCLEOTIDE SEQUENCE [LARGE SCALE GENOMIC DNA]</scope>
    <source>
        <strain evidence="2 3">AR33</strain>
    </source>
</reference>
<dbReference type="CDD" id="cd06193">
    <property type="entry name" value="siderophore_interacting"/>
    <property type="match status" value="1"/>
</dbReference>
<dbReference type="Proteomes" id="UP000078437">
    <property type="component" value="Chromosome"/>
</dbReference>
<reference evidence="3" key="2">
    <citation type="submission" date="2016-01" db="EMBL/GenBank/DDBJ databases">
        <title>Complete genome sequence of Agromyces aureus AR33T and comparison with related organisms.</title>
        <authorList>
            <person name="Corretto E."/>
            <person name="Antonielli L."/>
            <person name="Sessitsch A."/>
            <person name="Brader G."/>
        </authorList>
    </citation>
    <scope>NUCLEOTIDE SEQUENCE [LARGE SCALE GENOMIC DNA]</scope>
    <source>
        <strain evidence="3">AR33</strain>
    </source>
</reference>
<dbReference type="PANTHER" id="PTHR30157">
    <property type="entry name" value="FERRIC REDUCTASE, NADPH-DEPENDENT"/>
    <property type="match status" value="1"/>
</dbReference>
<sequence>MEATPNRTRSTPMPTTRLVVTGTSWVTPSLRRVHLRSDDLSAFDGSGFTDRYLKLVFPKPGVTLPENIDVRELRATLAAEDLPVVRTYTALHPDVAAGTLDIDFVVHGDEGVAGPWAANAQAGDILLANGPGGAYRPDPEADWHLLAGDESAVPAIAAALEVLPTNAVARVVVVVESEAYEPRFQLPGAAHVTFVHRAGATGAGLLTEAVRRVDWLDGRVHAFVHGEAEEVMRGVRPYLRSERGLAREQLSISGYWRRGRSEDGFRQWKADFARAEGDEG</sequence>
<dbReference type="InterPro" id="IPR007037">
    <property type="entry name" value="SIP_rossman_dom"/>
</dbReference>
<protein>
    <submittedName>
        <fullName evidence="2">Siderophore utilization protein</fullName>
    </submittedName>
</protein>
<dbReference type="InterPro" id="IPR017938">
    <property type="entry name" value="Riboflavin_synthase-like_b-brl"/>
</dbReference>
<dbReference type="Pfam" id="PF08021">
    <property type="entry name" value="FAD_binding_9"/>
    <property type="match status" value="1"/>
</dbReference>
<dbReference type="STRING" id="453304.ATC03_02205"/>
<organism evidence="2 3">
    <name type="scientific">Agromyces aureus</name>
    <dbReference type="NCBI Taxonomy" id="453304"/>
    <lineage>
        <taxon>Bacteria</taxon>
        <taxon>Bacillati</taxon>
        <taxon>Actinomycetota</taxon>
        <taxon>Actinomycetes</taxon>
        <taxon>Micrococcales</taxon>
        <taxon>Microbacteriaceae</taxon>
        <taxon>Agromyces</taxon>
    </lineage>
</organism>
<dbReference type="Gene3D" id="2.40.30.10">
    <property type="entry name" value="Translation factors"/>
    <property type="match status" value="1"/>
</dbReference>
<dbReference type="PANTHER" id="PTHR30157:SF0">
    <property type="entry name" value="NADPH-DEPENDENT FERRIC-CHELATE REDUCTASE"/>
    <property type="match status" value="1"/>
</dbReference>
<evidence type="ECO:0000313" key="2">
    <source>
        <dbReference type="EMBL" id="ANJ25753.1"/>
    </source>
</evidence>
<dbReference type="PROSITE" id="PS51384">
    <property type="entry name" value="FAD_FR"/>
    <property type="match status" value="1"/>
</dbReference>
<gene>
    <name evidence="2" type="ORF">ATC03_02205</name>
</gene>
<dbReference type="InterPro" id="IPR039261">
    <property type="entry name" value="FNR_nucleotide-bd"/>
</dbReference>
<accession>A0A191WC33</accession>